<dbReference type="InterPro" id="IPR017871">
    <property type="entry name" value="ABC_transporter-like_CS"/>
</dbReference>
<organism evidence="4 5">
    <name type="scientific">Tepidimicrobium xylanilyticum</name>
    <dbReference type="NCBI Taxonomy" id="1123352"/>
    <lineage>
        <taxon>Bacteria</taxon>
        <taxon>Bacillati</taxon>
        <taxon>Bacillota</taxon>
        <taxon>Tissierellia</taxon>
        <taxon>Tissierellales</taxon>
        <taxon>Tepidimicrobiaceae</taxon>
        <taxon>Tepidimicrobium</taxon>
    </lineage>
</organism>
<sequence length="268" mass="29861">MTINGRPIITIRNLEKSFGTKKVLKGIDLDIYPGQIIGYIGPNGAGKSTTVKIMLGLIGNYTGEVEILGENISSGNVEYKRKIGYVPETSEVYDNLTGREYLTFIGELYGMAYDEADEKAKKLMELFGLKQVYDSRISSYSKGMRQKVLIISSLLNNPEILFLDEPLSGMDANSVMIFKEILSELKAQGTTIFYSSHIMEVVEKISSRIVLINDGLIVADGTFEELREESMEGSLEGIFNQLTGFKGHEKIAKEFASIVQGVDYYERV</sequence>
<evidence type="ECO:0000313" key="4">
    <source>
        <dbReference type="EMBL" id="SDX32276.1"/>
    </source>
</evidence>
<dbReference type="PANTHER" id="PTHR43613:SF1">
    <property type="entry name" value="ABC TRANSPORTER, ATP-BINDING PROTEIN"/>
    <property type="match status" value="1"/>
</dbReference>
<gene>
    <name evidence="4" type="ORF">SAMN05660923_02114</name>
</gene>
<dbReference type="AlphaFoldDB" id="A0A1H3ARH1"/>
<dbReference type="Gene3D" id="3.40.50.300">
    <property type="entry name" value="P-loop containing nucleotide triphosphate hydrolases"/>
    <property type="match status" value="1"/>
</dbReference>
<dbReference type="InterPro" id="IPR003593">
    <property type="entry name" value="AAA+_ATPase"/>
</dbReference>
<dbReference type="CDD" id="cd03230">
    <property type="entry name" value="ABC_DR_subfamily_A"/>
    <property type="match status" value="1"/>
</dbReference>
<reference evidence="4 5" key="1">
    <citation type="submission" date="2016-10" db="EMBL/GenBank/DDBJ databases">
        <authorList>
            <person name="de Groot N.N."/>
        </authorList>
    </citation>
    <scope>NUCLEOTIDE SEQUENCE [LARGE SCALE GENOMIC DNA]</scope>
    <source>
        <strain evidence="4 5">DSM 23310</strain>
    </source>
</reference>
<dbReference type="SUPFAM" id="SSF52540">
    <property type="entry name" value="P-loop containing nucleoside triphosphate hydrolases"/>
    <property type="match status" value="1"/>
</dbReference>
<dbReference type="RefSeq" id="WP_093753494.1">
    <property type="nucleotide sequence ID" value="NZ_BSYN01000008.1"/>
</dbReference>
<keyword evidence="5" id="KW-1185">Reference proteome</keyword>
<dbReference type="GO" id="GO:0005524">
    <property type="term" value="F:ATP binding"/>
    <property type="evidence" value="ECO:0007669"/>
    <property type="project" value="UniProtKB-KW"/>
</dbReference>
<name>A0A1H3ARH1_9FIRM</name>
<keyword evidence="2 4" id="KW-0067">ATP-binding</keyword>
<dbReference type="GO" id="GO:0016887">
    <property type="term" value="F:ATP hydrolysis activity"/>
    <property type="evidence" value="ECO:0007669"/>
    <property type="project" value="InterPro"/>
</dbReference>
<keyword evidence="1" id="KW-0547">Nucleotide-binding</keyword>
<dbReference type="EMBL" id="FNNG01000009">
    <property type="protein sequence ID" value="SDX32276.1"/>
    <property type="molecule type" value="Genomic_DNA"/>
</dbReference>
<proteinExistence type="predicted"/>
<protein>
    <submittedName>
        <fullName evidence="4">ABC-2 type transport system ATP-binding protein</fullName>
    </submittedName>
</protein>
<dbReference type="OrthoDB" id="9775135at2"/>
<dbReference type="Pfam" id="PF00005">
    <property type="entry name" value="ABC_tran"/>
    <property type="match status" value="1"/>
</dbReference>
<evidence type="ECO:0000313" key="5">
    <source>
        <dbReference type="Proteomes" id="UP000198828"/>
    </source>
</evidence>
<dbReference type="PANTHER" id="PTHR43613">
    <property type="entry name" value="ABC TRANSPORTER, ATP-BINDING PROTEIN"/>
    <property type="match status" value="1"/>
</dbReference>
<dbReference type="SMART" id="SM00382">
    <property type="entry name" value="AAA"/>
    <property type="match status" value="1"/>
</dbReference>
<evidence type="ECO:0000256" key="1">
    <source>
        <dbReference type="ARBA" id="ARBA00022741"/>
    </source>
</evidence>
<dbReference type="PROSITE" id="PS00211">
    <property type="entry name" value="ABC_TRANSPORTER_1"/>
    <property type="match status" value="1"/>
</dbReference>
<dbReference type="PROSITE" id="PS50893">
    <property type="entry name" value="ABC_TRANSPORTER_2"/>
    <property type="match status" value="1"/>
</dbReference>
<evidence type="ECO:0000259" key="3">
    <source>
        <dbReference type="PROSITE" id="PS50893"/>
    </source>
</evidence>
<dbReference type="Proteomes" id="UP000198828">
    <property type="component" value="Unassembled WGS sequence"/>
</dbReference>
<evidence type="ECO:0000256" key="2">
    <source>
        <dbReference type="ARBA" id="ARBA00022840"/>
    </source>
</evidence>
<accession>A0A1H3ARH1</accession>
<feature type="domain" description="ABC transporter" evidence="3">
    <location>
        <begin position="9"/>
        <end position="239"/>
    </location>
</feature>
<dbReference type="InterPro" id="IPR003439">
    <property type="entry name" value="ABC_transporter-like_ATP-bd"/>
</dbReference>
<dbReference type="InterPro" id="IPR027417">
    <property type="entry name" value="P-loop_NTPase"/>
</dbReference>